<evidence type="ECO:0000313" key="3">
    <source>
        <dbReference type="EMBL" id="GFH49402.1"/>
    </source>
</evidence>
<feature type="chain" id="PRO_5042180784" evidence="2">
    <location>
        <begin position="21"/>
        <end position="329"/>
    </location>
</feature>
<evidence type="ECO:0000256" key="2">
    <source>
        <dbReference type="SAM" id="SignalP"/>
    </source>
</evidence>
<dbReference type="Proteomes" id="UP001054902">
    <property type="component" value="Unassembled WGS sequence"/>
</dbReference>
<feature type="compositionally biased region" description="Low complexity" evidence="1">
    <location>
        <begin position="273"/>
        <end position="288"/>
    </location>
</feature>
<feature type="compositionally biased region" description="Basic residues" evidence="1">
    <location>
        <begin position="289"/>
        <end position="307"/>
    </location>
</feature>
<evidence type="ECO:0000256" key="1">
    <source>
        <dbReference type="SAM" id="MobiDB-lite"/>
    </source>
</evidence>
<comment type="caution">
    <text evidence="3">The sequence shown here is derived from an EMBL/GenBank/DDBJ whole genome shotgun (WGS) entry which is preliminary data.</text>
</comment>
<gene>
    <name evidence="3" type="ORF">CTEN210_05878</name>
</gene>
<dbReference type="AlphaFoldDB" id="A0AAD3CP05"/>
<feature type="region of interest" description="Disordered" evidence="1">
    <location>
        <begin position="267"/>
        <end position="313"/>
    </location>
</feature>
<accession>A0AAD3CP05</accession>
<proteinExistence type="predicted"/>
<feature type="signal peptide" evidence="2">
    <location>
        <begin position="1"/>
        <end position="20"/>
    </location>
</feature>
<protein>
    <submittedName>
        <fullName evidence="3">Uncharacterized protein</fullName>
    </submittedName>
</protein>
<sequence>MISRGIVVLHLLAVPFFALGEVSVQCSSDLEEIYSFRTKTYQELHKNLTMYSEYENEEGVVFYTLDPEATEDLKEFTSRCERFTKLTSSDAESTSTTVDGTVVKISSDGQCEGSHNVGIPACIPKSCGTDDKEVFEAVSSLLSTPVCSETISPIGADVSSSCIEDVFHEINNQSDDMGNTTKAEICAEKNETILEYSFSCDNEANNTEVVTEAICVPSTCSKFNSVAELINAHIVKMNAPNATETCEWKLVPIDIIDDTIAMGDDMDGELDCSKSTKSGKSGKSGKSPKSSKKSKSQKSCKGSKKSLRGSGAKVESALRFKHFNPLGLE</sequence>
<organism evidence="3 4">
    <name type="scientific">Chaetoceros tenuissimus</name>
    <dbReference type="NCBI Taxonomy" id="426638"/>
    <lineage>
        <taxon>Eukaryota</taxon>
        <taxon>Sar</taxon>
        <taxon>Stramenopiles</taxon>
        <taxon>Ochrophyta</taxon>
        <taxon>Bacillariophyta</taxon>
        <taxon>Coscinodiscophyceae</taxon>
        <taxon>Chaetocerotophycidae</taxon>
        <taxon>Chaetocerotales</taxon>
        <taxon>Chaetocerotaceae</taxon>
        <taxon>Chaetoceros</taxon>
    </lineage>
</organism>
<evidence type="ECO:0000313" key="4">
    <source>
        <dbReference type="Proteomes" id="UP001054902"/>
    </source>
</evidence>
<name>A0AAD3CP05_9STRA</name>
<reference evidence="3 4" key="1">
    <citation type="journal article" date="2021" name="Sci. Rep.">
        <title>The genome of the diatom Chaetoceros tenuissimus carries an ancient integrated fragment of an extant virus.</title>
        <authorList>
            <person name="Hongo Y."/>
            <person name="Kimura K."/>
            <person name="Takaki Y."/>
            <person name="Yoshida Y."/>
            <person name="Baba S."/>
            <person name="Kobayashi G."/>
            <person name="Nagasaki K."/>
            <person name="Hano T."/>
            <person name="Tomaru Y."/>
        </authorList>
    </citation>
    <scope>NUCLEOTIDE SEQUENCE [LARGE SCALE GENOMIC DNA]</scope>
    <source>
        <strain evidence="3 4">NIES-3715</strain>
    </source>
</reference>
<dbReference type="EMBL" id="BLLK01000038">
    <property type="protein sequence ID" value="GFH49402.1"/>
    <property type="molecule type" value="Genomic_DNA"/>
</dbReference>
<keyword evidence="2" id="KW-0732">Signal</keyword>
<keyword evidence="4" id="KW-1185">Reference proteome</keyword>